<proteinExistence type="predicted"/>
<dbReference type="Gene3D" id="1.20.1500.10">
    <property type="entry name" value="YheA/YmcA-like"/>
    <property type="match status" value="1"/>
</dbReference>
<sequence length="148" mass="16939">MIAVIVNEELFQLEDQCLQVAEMIKKSKTMASYLEHKQSMEESAKVCQLKEAFLSKKEAFENVAAYGEYAPDYREKKRAVRKAKRQLDMDEHVAAFRYSETQLQSLLDQIVQVLAEEVSNEIKVDAGSPFFETKKHFGCGGNCHAIRQ</sequence>
<name>A0A1A7RTW3_ENTFC</name>
<dbReference type="PANTHER" id="PTHR38448">
    <property type="entry name" value="REGULATORY PROTEIN YLBF-RELATED"/>
    <property type="match status" value="1"/>
</dbReference>
<dbReference type="STRING" id="1352.AL014_05355"/>
<reference evidence="1 4" key="1">
    <citation type="submission" date="2015-06" db="EMBL/GenBank/DDBJ databases">
        <title>The Genome Sequence of Enterococcus faecium 131EA1.</title>
        <authorList>
            <consortium name="The Broad Institute Genomics Platform"/>
            <consortium name="The Broad Institute Genome Sequencing Center for Infectious Disease"/>
            <person name="Earl A.M."/>
            <person name="Van Tyne D."/>
            <person name="Lebreton F."/>
            <person name="Saavedra J.T."/>
            <person name="Gilmore M.S."/>
            <person name="Manson Mcguire A."/>
            <person name="Clock S."/>
            <person name="Crupain M."/>
            <person name="Rangan U."/>
            <person name="Young S."/>
            <person name="Abouelleil A."/>
            <person name="Cao P."/>
            <person name="Chapman S.B."/>
            <person name="Griggs A."/>
            <person name="Priest M."/>
            <person name="Shea T."/>
            <person name="Wortman J."/>
            <person name="Nusbaum C."/>
            <person name="Birren B."/>
        </authorList>
    </citation>
    <scope>NUCLEOTIDE SEQUENCE [LARGE SCALE GENOMIC DNA]</scope>
    <source>
        <strain evidence="1 4">131EA1</strain>
    </source>
</reference>
<organism evidence="1 4">
    <name type="scientific">Enterococcus faecium</name>
    <name type="common">Streptococcus faecium</name>
    <dbReference type="NCBI Taxonomy" id="1352"/>
    <lineage>
        <taxon>Bacteria</taxon>
        <taxon>Bacillati</taxon>
        <taxon>Bacillota</taxon>
        <taxon>Bacilli</taxon>
        <taxon>Lactobacillales</taxon>
        <taxon>Enterococcaceae</taxon>
        <taxon>Enterococcus</taxon>
    </lineage>
</organism>
<gene>
    <name evidence="2" type="ORF">DTPHA_600692</name>
    <name evidence="1" type="ORF">EB12_01071</name>
</gene>
<evidence type="ECO:0000313" key="2">
    <source>
        <dbReference type="EMBL" id="SAM37931.1"/>
    </source>
</evidence>
<dbReference type="InterPro" id="IPR010368">
    <property type="entry name" value="Com_YlbF"/>
</dbReference>
<accession>A0A1A7RTW3</accession>
<evidence type="ECO:0000313" key="4">
    <source>
        <dbReference type="Proteomes" id="UP000253144"/>
    </source>
</evidence>
<dbReference type="GeneID" id="66454162"/>
<dbReference type="AlphaFoldDB" id="A0A1A7RTW3"/>
<dbReference type="Proteomes" id="UP000253144">
    <property type="component" value="Unassembled WGS sequence"/>
</dbReference>
<dbReference type="SUPFAM" id="SSF158622">
    <property type="entry name" value="YheA/YmcA-like"/>
    <property type="match status" value="1"/>
</dbReference>
<comment type="caution">
    <text evidence="1">The sequence shown here is derived from an EMBL/GenBank/DDBJ whole genome shotgun (WGS) entry which is preliminary data.</text>
</comment>
<dbReference type="InterPro" id="IPR052767">
    <property type="entry name" value="Bact_com_dev_regulator"/>
</dbReference>
<evidence type="ECO:0000313" key="3">
    <source>
        <dbReference type="Proteomes" id="UP000183509"/>
    </source>
</evidence>
<dbReference type="PANTHER" id="PTHR38448:SF2">
    <property type="entry name" value="REGULATORY PROTEIN YLBF"/>
    <property type="match status" value="1"/>
</dbReference>
<dbReference type="RefSeq" id="WP_002295488.1">
    <property type="nucleotide sequence ID" value="NZ_AP022341.1"/>
</dbReference>
<evidence type="ECO:0000313" key="1">
    <source>
        <dbReference type="EMBL" id="RBS33469.1"/>
    </source>
</evidence>
<dbReference type="EMBL" id="LEQJ01000005">
    <property type="protein sequence ID" value="RBS33469.1"/>
    <property type="molecule type" value="Genomic_DNA"/>
</dbReference>
<reference evidence="2 3" key="2">
    <citation type="submission" date="2016-04" db="EMBL/GenBank/DDBJ databases">
        <authorList>
            <person name="Millard A."/>
        </authorList>
    </citation>
    <scope>NUCLEOTIDE SEQUENCE [LARGE SCALE GENOMIC DNA]</scope>
    <source>
        <strain evidence="2">Isolate 22</strain>
    </source>
</reference>
<dbReference type="InterPro" id="IPR023378">
    <property type="entry name" value="YheA/YmcA-like_dom_sf"/>
</dbReference>
<dbReference type="Proteomes" id="UP000183509">
    <property type="component" value="Unassembled WGS sequence"/>
</dbReference>
<dbReference type="EMBL" id="FKLM01000007">
    <property type="protein sequence ID" value="SAM37931.1"/>
    <property type="molecule type" value="Genomic_DNA"/>
</dbReference>
<protein>
    <submittedName>
        <fullName evidence="1">Uncharacterized protein</fullName>
    </submittedName>
</protein>
<dbReference type="Pfam" id="PF06133">
    <property type="entry name" value="Com_YlbF"/>
    <property type="match status" value="1"/>
</dbReference>